<evidence type="ECO:0000259" key="1">
    <source>
        <dbReference type="PROSITE" id="PS51186"/>
    </source>
</evidence>
<dbReference type="Gene3D" id="3.40.630.30">
    <property type="match status" value="1"/>
</dbReference>
<dbReference type="CDD" id="cd04301">
    <property type="entry name" value="NAT_SF"/>
    <property type="match status" value="1"/>
</dbReference>
<dbReference type="Pfam" id="PF13508">
    <property type="entry name" value="Acetyltransf_7"/>
    <property type="match status" value="1"/>
</dbReference>
<organism evidence="2 3">
    <name type="scientific">Pseudomonas aestuarii</name>
    <dbReference type="NCBI Taxonomy" id="3018340"/>
    <lineage>
        <taxon>Bacteria</taxon>
        <taxon>Pseudomonadati</taxon>
        <taxon>Pseudomonadota</taxon>
        <taxon>Gammaproteobacteria</taxon>
        <taxon>Pseudomonadales</taxon>
        <taxon>Pseudomonadaceae</taxon>
        <taxon>Pseudomonas</taxon>
    </lineage>
</organism>
<comment type="caution">
    <text evidence="2">The sequence shown here is derived from an EMBL/GenBank/DDBJ whole genome shotgun (WGS) entry which is preliminary data.</text>
</comment>
<dbReference type="Proteomes" id="UP001212042">
    <property type="component" value="Unassembled WGS sequence"/>
</dbReference>
<evidence type="ECO:0000313" key="3">
    <source>
        <dbReference type="Proteomes" id="UP001212042"/>
    </source>
</evidence>
<dbReference type="SUPFAM" id="SSF55729">
    <property type="entry name" value="Acyl-CoA N-acyltransferases (Nat)"/>
    <property type="match status" value="1"/>
</dbReference>
<dbReference type="InterPro" id="IPR000182">
    <property type="entry name" value="GNAT_dom"/>
</dbReference>
<dbReference type="EMBL" id="JAQJZJ010000002">
    <property type="protein sequence ID" value="MDA7086094.1"/>
    <property type="molecule type" value="Genomic_DNA"/>
</dbReference>
<keyword evidence="3" id="KW-1185">Reference proteome</keyword>
<dbReference type="PROSITE" id="PS51186">
    <property type="entry name" value="GNAT"/>
    <property type="match status" value="1"/>
</dbReference>
<feature type="domain" description="N-acetyltransferase" evidence="1">
    <location>
        <begin position="1"/>
        <end position="130"/>
    </location>
</feature>
<accession>A0ABT4XD28</accession>
<proteinExistence type="predicted"/>
<evidence type="ECO:0000313" key="2">
    <source>
        <dbReference type="EMBL" id="MDA7086094.1"/>
    </source>
</evidence>
<reference evidence="2 3" key="1">
    <citation type="submission" date="2023-01" db="EMBL/GenBank/DDBJ databases">
        <title>Pseudomonas SA3-5T sp. nov., isolated from tidal flat sediment.</title>
        <authorList>
            <person name="Kim H.S."/>
            <person name="Kim J.-S."/>
            <person name="Suh M.K."/>
            <person name="Eom M.K."/>
            <person name="Lee J.-S."/>
        </authorList>
    </citation>
    <scope>NUCLEOTIDE SEQUENCE [LARGE SCALE GENOMIC DNA]</scope>
    <source>
        <strain evidence="2 3">SA3-5</strain>
    </source>
</reference>
<dbReference type="InterPro" id="IPR016181">
    <property type="entry name" value="Acyl_CoA_acyltransferase"/>
</dbReference>
<sequence>MPDLHCHALPAPLLPLVDEFYRAHRSPMRIDRQAQVWVAQHTAIVAALCLRPLAHGYWLSGLFVAPSQRGQGLARQLLEQALVQAREPVWLFCHPDLHSFYASLGFMPCTSLPTVLAERLSRYQRKKNLIALYR</sequence>
<name>A0ABT4XD28_9PSED</name>
<dbReference type="RefSeq" id="WP_271346995.1">
    <property type="nucleotide sequence ID" value="NZ_JAQJZJ010000002.1"/>
</dbReference>
<gene>
    <name evidence="2" type="ORF">PH586_06815</name>
</gene>
<protein>
    <submittedName>
        <fullName evidence="2">GNAT family N-acetyltransferase</fullName>
    </submittedName>
</protein>